<dbReference type="GO" id="GO:0030288">
    <property type="term" value="C:outer membrane-bounded periplasmic space"/>
    <property type="evidence" value="ECO:0007669"/>
    <property type="project" value="TreeGrafter"/>
</dbReference>
<dbReference type="Gene3D" id="3.90.226.10">
    <property type="entry name" value="2-enoyl-CoA Hydratase, Chain A, domain 1"/>
    <property type="match status" value="1"/>
</dbReference>
<evidence type="ECO:0000256" key="3">
    <source>
        <dbReference type="ARBA" id="ARBA00022801"/>
    </source>
</evidence>
<dbReference type="Pfam" id="PF03572">
    <property type="entry name" value="Peptidase_S41"/>
    <property type="match status" value="1"/>
</dbReference>
<evidence type="ECO:0000313" key="8">
    <source>
        <dbReference type="Proteomes" id="UP000186308"/>
    </source>
</evidence>
<keyword evidence="4" id="KW-0720">Serine protease</keyword>
<dbReference type="Gene3D" id="2.30.42.10">
    <property type="match status" value="1"/>
</dbReference>
<keyword evidence="2 7" id="KW-0645">Protease</keyword>
<keyword evidence="5" id="KW-0732">Signal</keyword>
<evidence type="ECO:0000256" key="2">
    <source>
        <dbReference type="ARBA" id="ARBA00022670"/>
    </source>
</evidence>
<dbReference type="GO" id="GO:0007165">
    <property type="term" value="P:signal transduction"/>
    <property type="evidence" value="ECO:0007669"/>
    <property type="project" value="TreeGrafter"/>
</dbReference>
<comment type="similarity">
    <text evidence="1">Belongs to the peptidase S41A family.</text>
</comment>
<protein>
    <submittedName>
        <fullName evidence="7">Carboxyl-terminal processing protease</fullName>
    </submittedName>
</protein>
<dbReference type="SMART" id="SM00245">
    <property type="entry name" value="TSPc"/>
    <property type="match status" value="1"/>
</dbReference>
<keyword evidence="8" id="KW-1185">Reference proteome</keyword>
<dbReference type="RefSeq" id="WP_051657117.1">
    <property type="nucleotide sequence ID" value="NZ_FTNE01000004.1"/>
</dbReference>
<accession>A0A8G2CJ28</accession>
<feature type="chain" id="PRO_5034552406" evidence="5">
    <location>
        <begin position="28"/>
        <end position="524"/>
    </location>
</feature>
<dbReference type="GO" id="GO:0006508">
    <property type="term" value="P:proteolysis"/>
    <property type="evidence" value="ECO:0007669"/>
    <property type="project" value="UniProtKB-KW"/>
</dbReference>
<dbReference type="GO" id="GO:0004175">
    <property type="term" value="F:endopeptidase activity"/>
    <property type="evidence" value="ECO:0007669"/>
    <property type="project" value="TreeGrafter"/>
</dbReference>
<proteinExistence type="inferred from homology"/>
<dbReference type="SUPFAM" id="SSF50156">
    <property type="entry name" value="PDZ domain-like"/>
    <property type="match status" value="1"/>
</dbReference>
<evidence type="ECO:0000259" key="6">
    <source>
        <dbReference type="PROSITE" id="PS50106"/>
    </source>
</evidence>
<evidence type="ECO:0000313" key="7">
    <source>
        <dbReference type="EMBL" id="SIQ40883.1"/>
    </source>
</evidence>
<sequence>MSRRPARSFWRAITLLCVVLPLCGAYAAAPAFDQARAGAVWGAALAFIAPRTLEPLSIPQMAVWGLSGITALDPDLSVQEQAGKLLLYGPNRVLFAAAAPPPADAAAWGDACAAVAAHAFTASPALARAGTEGVIRSFFDELFNHFDPYSRYEAPREADEDRAMRLGHAGLGLTLGREGSAILIARVAPSGPADQAGMAPGMAVLAIDGTATAGQHLAALQQSLAGRLGSTIRITVRPPTSLPQTIRLTRGLVPTQSVFGAMDNGIGVIRVIGFDHDTGEQFAGALGALVSATPEPKGIVIDLRGNRGGVLRQSALSVDTLLGHGTIIRTIGRDPAADKLFHAEGADIAHGLPVIILVDGATASAAEVFSAALADNDRAVVVGSATLGKGLVQSLTTLPGGGELYVTWSRMIAPRGWPLQGLGVFPQVCVSLGTNVLDQQIAALKSGDNMLAKPLAETRAARAPMPLAEVLALRDSCPATVGANGYFAAATALIDDPAAYHAALIRPLLAASGNPPPSPSANGT</sequence>
<dbReference type="InterPro" id="IPR029045">
    <property type="entry name" value="ClpP/crotonase-like_dom_sf"/>
</dbReference>
<dbReference type="InterPro" id="IPR004447">
    <property type="entry name" value="Peptidase_S41A"/>
</dbReference>
<name>A0A8G2CJ28_ACIRU</name>
<dbReference type="GO" id="GO:0008236">
    <property type="term" value="F:serine-type peptidase activity"/>
    <property type="evidence" value="ECO:0007669"/>
    <property type="project" value="UniProtKB-KW"/>
</dbReference>
<dbReference type="CDD" id="cd07560">
    <property type="entry name" value="Peptidase_S41_CPP"/>
    <property type="match status" value="1"/>
</dbReference>
<dbReference type="SMART" id="SM00228">
    <property type="entry name" value="PDZ"/>
    <property type="match status" value="1"/>
</dbReference>
<dbReference type="InterPro" id="IPR005151">
    <property type="entry name" value="Tail-specific_protease"/>
</dbReference>
<dbReference type="InterPro" id="IPR041489">
    <property type="entry name" value="PDZ_6"/>
</dbReference>
<dbReference type="SUPFAM" id="SSF52096">
    <property type="entry name" value="ClpP/crotonase"/>
    <property type="match status" value="1"/>
</dbReference>
<dbReference type="EMBL" id="FTNE01000004">
    <property type="protein sequence ID" value="SIQ40883.1"/>
    <property type="molecule type" value="Genomic_DNA"/>
</dbReference>
<keyword evidence="3" id="KW-0378">Hydrolase</keyword>
<evidence type="ECO:0000256" key="4">
    <source>
        <dbReference type="ARBA" id="ARBA00022825"/>
    </source>
</evidence>
<organism evidence="7 8">
    <name type="scientific">Acidiphilium rubrum</name>
    <dbReference type="NCBI Taxonomy" id="526"/>
    <lineage>
        <taxon>Bacteria</taxon>
        <taxon>Pseudomonadati</taxon>
        <taxon>Pseudomonadota</taxon>
        <taxon>Alphaproteobacteria</taxon>
        <taxon>Acetobacterales</taxon>
        <taxon>Acidocellaceae</taxon>
        <taxon>Acidiphilium</taxon>
    </lineage>
</organism>
<feature type="signal peptide" evidence="5">
    <location>
        <begin position="1"/>
        <end position="27"/>
    </location>
</feature>
<evidence type="ECO:0000256" key="1">
    <source>
        <dbReference type="ARBA" id="ARBA00009179"/>
    </source>
</evidence>
<dbReference type="PROSITE" id="PS50106">
    <property type="entry name" value="PDZ"/>
    <property type="match status" value="1"/>
</dbReference>
<dbReference type="AlphaFoldDB" id="A0A8G2CJ28"/>
<dbReference type="Pfam" id="PF17820">
    <property type="entry name" value="PDZ_6"/>
    <property type="match status" value="1"/>
</dbReference>
<dbReference type="OrthoDB" id="9812068at2"/>
<comment type="caution">
    <text evidence="7">The sequence shown here is derived from an EMBL/GenBank/DDBJ whole genome shotgun (WGS) entry which is preliminary data.</text>
</comment>
<dbReference type="InterPro" id="IPR001478">
    <property type="entry name" value="PDZ"/>
</dbReference>
<dbReference type="Proteomes" id="UP000186308">
    <property type="component" value="Unassembled WGS sequence"/>
</dbReference>
<feature type="domain" description="PDZ" evidence="6">
    <location>
        <begin position="167"/>
        <end position="223"/>
    </location>
</feature>
<dbReference type="InterPro" id="IPR036034">
    <property type="entry name" value="PDZ_sf"/>
</dbReference>
<dbReference type="PANTHER" id="PTHR32060:SF30">
    <property type="entry name" value="CARBOXY-TERMINAL PROCESSING PROTEASE CTPA"/>
    <property type="match status" value="1"/>
</dbReference>
<dbReference type="Gene3D" id="3.30.750.44">
    <property type="match status" value="1"/>
</dbReference>
<evidence type="ECO:0000256" key="5">
    <source>
        <dbReference type="SAM" id="SignalP"/>
    </source>
</evidence>
<gene>
    <name evidence="7" type="ORF">SAMN05421828_104142</name>
</gene>
<dbReference type="PANTHER" id="PTHR32060">
    <property type="entry name" value="TAIL-SPECIFIC PROTEASE"/>
    <property type="match status" value="1"/>
</dbReference>
<reference evidence="7 8" key="1">
    <citation type="submission" date="2017-01" db="EMBL/GenBank/DDBJ databases">
        <authorList>
            <person name="Varghese N."/>
            <person name="Submissions S."/>
        </authorList>
    </citation>
    <scope>NUCLEOTIDE SEQUENCE [LARGE SCALE GENOMIC DNA]</scope>
    <source>
        <strain evidence="7 8">ATCC 35905</strain>
    </source>
</reference>